<reference evidence="1" key="1">
    <citation type="submission" date="2018-02" db="EMBL/GenBank/DDBJ databases">
        <title>Rhizophora mucronata_Transcriptome.</title>
        <authorList>
            <person name="Meera S.P."/>
            <person name="Sreeshan A."/>
            <person name="Augustine A."/>
        </authorList>
    </citation>
    <scope>NUCLEOTIDE SEQUENCE</scope>
    <source>
        <tissue evidence="1">Leaf</tissue>
    </source>
</reference>
<evidence type="ECO:0000313" key="1">
    <source>
        <dbReference type="EMBL" id="MBX40271.1"/>
    </source>
</evidence>
<dbReference type="EMBL" id="GGEC01059787">
    <property type="protein sequence ID" value="MBX40271.1"/>
    <property type="molecule type" value="Transcribed_RNA"/>
</dbReference>
<sequence>MYWNCFVKLEFAYD</sequence>
<name>A0A2P2NCQ1_RHIMU</name>
<accession>A0A2P2NCQ1</accession>
<proteinExistence type="predicted"/>
<organism evidence="1">
    <name type="scientific">Rhizophora mucronata</name>
    <name type="common">Asiatic mangrove</name>
    <dbReference type="NCBI Taxonomy" id="61149"/>
    <lineage>
        <taxon>Eukaryota</taxon>
        <taxon>Viridiplantae</taxon>
        <taxon>Streptophyta</taxon>
        <taxon>Embryophyta</taxon>
        <taxon>Tracheophyta</taxon>
        <taxon>Spermatophyta</taxon>
        <taxon>Magnoliopsida</taxon>
        <taxon>eudicotyledons</taxon>
        <taxon>Gunneridae</taxon>
        <taxon>Pentapetalae</taxon>
        <taxon>rosids</taxon>
        <taxon>fabids</taxon>
        <taxon>Malpighiales</taxon>
        <taxon>Rhizophoraceae</taxon>
        <taxon>Rhizophora</taxon>
    </lineage>
</organism>
<protein>
    <submittedName>
        <fullName evidence="1">Uncharacterized protein</fullName>
    </submittedName>
</protein>